<evidence type="ECO:0000313" key="3">
    <source>
        <dbReference type="EMBL" id="KAF7598830.1"/>
    </source>
</evidence>
<proteinExistence type="predicted"/>
<dbReference type="PANTHER" id="PTHR32309">
    <property type="entry name" value="TYROSINE-PROTEIN KINASE"/>
    <property type="match status" value="1"/>
</dbReference>
<dbReference type="Proteomes" id="UP000216107">
    <property type="component" value="Unassembled WGS sequence"/>
</dbReference>
<dbReference type="PANTHER" id="PTHR32309:SF13">
    <property type="entry name" value="FERRIC ENTEROBACTIN TRANSPORT PROTEIN FEPE"/>
    <property type="match status" value="1"/>
</dbReference>
<feature type="transmembrane region" description="Helical" evidence="2">
    <location>
        <begin position="17"/>
        <end position="35"/>
    </location>
</feature>
<name>A0A272ERL3_9RHOO</name>
<evidence type="ECO:0000313" key="6">
    <source>
        <dbReference type="Proteomes" id="UP000623509"/>
    </source>
</evidence>
<protein>
    <submittedName>
        <fullName evidence="4">Chain-length determining protein</fullName>
    </submittedName>
</protein>
<evidence type="ECO:0000256" key="2">
    <source>
        <dbReference type="SAM" id="Phobius"/>
    </source>
</evidence>
<dbReference type="GO" id="GO:0005886">
    <property type="term" value="C:plasma membrane"/>
    <property type="evidence" value="ECO:0007669"/>
    <property type="project" value="TreeGrafter"/>
</dbReference>
<keyword evidence="6" id="KW-1185">Reference proteome</keyword>
<gene>
    <name evidence="3" type="ORF">BGI27_11265</name>
    <name evidence="4" type="ORF">CGU29_10385</name>
</gene>
<reference evidence="3 6" key="1">
    <citation type="submission" date="2016-08" db="EMBL/GenBank/DDBJ databases">
        <title>Candidatus Dactylopiibacterium carminicum genome sequence.</title>
        <authorList>
            <person name="Ramirez-Puebla S.T."/>
            <person name="Ormeno-Orrillo E."/>
            <person name="Vera-Ponce De Leon A."/>
            <person name="Luis L."/>
            <person name="Sanchez-Flores A."/>
            <person name="Monica R."/>
            <person name="Martinez-Romero E."/>
        </authorList>
    </citation>
    <scope>NUCLEOTIDE SEQUENCE [LARGE SCALE GENOMIC DNA]</scope>
    <source>
        <strain evidence="3">END1</strain>
    </source>
</reference>
<evidence type="ECO:0000313" key="4">
    <source>
        <dbReference type="EMBL" id="PAS92714.1"/>
    </source>
</evidence>
<feature type="coiled-coil region" evidence="1">
    <location>
        <begin position="175"/>
        <end position="202"/>
    </location>
</feature>
<dbReference type="OrthoDB" id="5497849at2"/>
<evidence type="ECO:0000313" key="5">
    <source>
        <dbReference type="Proteomes" id="UP000216107"/>
    </source>
</evidence>
<dbReference type="EMBL" id="NMRN01000031">
    <property type="protein sequence ID" value="PAS92714.1"/>
    <property type="molecule type" value="Genomic_DNA"/>
</dbReference>
<sequence length="372" mass="41479">MAWLQNFLVPAALRRRLFAITVIVNVLAGLYWGLIVSERYVSEAHVIVQRTDMTGGGSTDFVGLLSGLGNNSNRSDQVLLRDYLLSPDLLRKLDARLGLREHFADTSHDMFSRLPDASESIERFLEYYRSRVSINYDEYSGVLVIRAQAFDPAMAQAIVQAIVEEGEGRLNELGHELAREQVRFLEQQVEDTNARALAARQAVLSFQNEKGLVSPQGEVEVRAQIAASFAARLAELRTKRAAMLAYLMPDSPRIREIDAQITATQQQIEAEQARLVAPKGGALNATVEEYQRLTMAAEFAGALHKTTLAALEHGRVEAMRMLKKISVVQAPTLPEFPLQPRRGYNFIVFLLVSMLVSGILHLIAAIIRDHKD</sequence>
<keyword evidence="2" id="KW-0472">Membrane</keyword>
<dbReference type="GO" id="GO:0004713">
    <property type="term" value="F:protein tyrosine kinase activity"/>
    <property type="evidence" value="ECO:0007669"/>
    <property type="project" value="TreeGrafter"/>
</dbReference>
<comment type="caution">
    <text evidence="4">The sequence shown here is derived from an EMBL/GenBank/DDBJ whole genome shotgun (WGS) entry which is preliminary data.</text>
</comment>
<keyword evidence="2" id="KW-1133">Transmembrane helix</keyword>
<dbReference type="InterPro" id="IPR050445">
    <property type="entry name" value="Bact_polysacc_biosynth/exp"/>
</dbReference>
<organism evidence="4 5">
    <name type="scientific">Candidatus Dactylopiibacterium carminicum</name>
    <dbReference type="NCBI Taxonomy" id="857335"/>
    <lineage>
        <taxon>Bacteria</taxon>
        <taxon>Pseudomonadati</taxon>
        <taxon>Pseudomonadota</taxon>
        <taxon>Betaproteobacteria</taxon>
        <taxon>Rhodocyclales</taxon>
        <taxon>Rhodocyclaceae</taxon>
        <taxon>Candidatus Dactylopiibacterium</taxon>
    </lineage>
</organism>
<feature type="transmembrane region" description="Helical" evidence="2">
    <location>
        <begin position="346"/>
        <end position="367"/>
    </location>
</feature>
<evidence type="ECO:0000256" key="1">
    <source>
        <dbReference type="SAM" id="Coils"/>
    </source>
</evidence>
<dbReference type="EMBL" id="MDUX01000036">
    <property type="protein sequence ID" value="KAF7598830.1"/>
    <property type="molecule type" value="Genomic_DNA"/>
</dbReference>
<accession>A0A272ERL3</accession>
<keyword evidence="1" id="KW-0175">Coiled coil</keyword>
<keyword evidence="2" id="KW-0812">Transmembrane</keyword>
<dbReference type="Proteomes" id="UP000623509">
    <property type="component" value="Unassembled WGS sequence"/>
</dbReference>
<dbReference type="AlphaFoldDB" id="A0A272ERL3"/>
<reference evidence="4 5" key="2">
    <citation type="submission" date="2017-07" db="EMBL/GenBank/DDBJ databases">
        <title>Candidatus Dactylopiibacterium carminicum, a nitrogen-fixing symbiont of the cochineal insect Dactylopius coccus and Dactylopius opuntiae (Hemiptera: Coccoidea: Dactylopiidae).</title>
        <authorList>
            <person name="Vera A."/>
        </authorList>
    </citation>
    <scope>NUCLEOTIDE SEQUENCE [LARGE SCALE GENOMIC DNA]</scope>
    <source>
        <strain evidence="4 5">NFDCM</strain>
    </source>
</reference>